<keyword evidence="4" id="KW-0479">Metal-binding</keyword>
<organism evidence="12 13">
    <name type="scientific">Diploptera punctata</name>
    <name type="common">Pacific beetle cockroach</name>
    <dbReference type="NCBI Taxonomy" id="6984"/>
    <lineage>
        <taxon>Eukaryota</taxon>
        <taxon>Metazoa</taxon>
        <taxon>Ecdysozoa</taxon>
        <taxon>Arthropoda</taxon>
        <taxon>Hexapoda</taxon>
        <taxon>Insecta</taxon>
        <taxon>Pterygota</taxon>
        <taxon>Neoptera</taxon>
        <taxon>Polyneoptera</taxon>
        <taxon>Dictyoptera</taxon>
        <taxon>Blattodea</taxon>
        <taxon>Blaberoidea</taxon>
        <taxon>Blaberidae</taxon>
        <taxon>Diplopterinae</taxon>
        <taxon>Diploptera</taxon>
    </lineage>
</organism>
<evidence type="ECO:0000256" key="1">
    <source>
        <dbReference type="ARBA" id="ARBA00001946"/>
    </source>
</evidence>
<evidence type="ECO:0000313" key="13">
    <source>
        <dbReference type="Proteomes" id="UP001233999"/>
    </source>
</evidence>
<keyword evidence="8" id="KW-0460">Magnesium</keyword>
<dbReference type="Gene3D" id="1.10.510.10">
    <property type="entry name" value="Transferase(Phosphotransferase) domain 1"/>
    <property type="match status" value="1"/>
</dbReference>
<dbReference type="FunFam" id="1.10.510.10:FF:000658">
    <property type="entry name" value="Protein CBG12184"/>
    <property type="match status" value="1"/>
</dbReference>
<dbReference type="PIRSF" id="PIRSF000654">
    <property type="entry name" value="Integrin-linked_kinase"/>
    <property type="match status" value="1"/>
</dbReference>
<dbReference type="InterPro" id="IPR008271">
    <property type="entry name" value="Ser/Thr_kinase_AS"/>
</dbReference>
<proteinExistence type="predicted"/>
<dbReference type="PANTHER" id="PTHR24346:SF102">
    <property type="entry name" value="TESTIS-SPECIFIC SERINE_THREONINE-PROTEIN KINASE 1"/>
    <property type="match status" value="1"/>
</dbReference>
<dbReference type="EMBL" id="JASPKZ010005701">
    <property type="protein sequence ID" value="KAJ9588224.1"/>
    <property type="molecule type" value="Genomic_DNA"/>
</dbReference>
<dbReference type="Pfam" id="PF00069">
    <property type="entry name" value="Pkinase"/>
    <property type="match status" value="1"/>
</dbReference>
<dbReference type="PANTHER" id="PTHR24346">
    <property type="entry name" value="MAP/MICROTUBULE AFFINITY-REGULATING KINASE"/>
    <property type="match status" value="1"/>
</dbReference>
<reference evidence="12" key="2">
    <citation type="submission" date="2023-05" db="EMBL/GenBank/DDBJ databases">
        <authorList>
            <person name="Fouks B."/>
        </authorList>
    </citation>
    <scope>NUCLEOTIDE SEQUENCE</scope>
    <source>
        <strain evidence="12">Stay&amp;Tobe</strain>
        <tissue evidence="12">Testes</tissue>
    </source>
</reference>
<dbReference type="GO" id="GO:0000226">
    <property type="term" value="P:microtubule cytoskeleton organization"/>
    <property type="evidence" value="ECO:0007669"/>
    <property type="project" value="TreeGrafter"/>
</dbReference>
<dbReference type="GO" id="GO:0050321">
    <property type="term" value="F:tau-protein kinase activity"/>
    <property type="evidence" value="ECO:0007669"/>
    <property type="project" value="TreeGrafter"/>
</dbReference>
<evidence type="ECO:0000256" key="4">
    <source>
        <dbReference type="ARBA" id="ARBA00022723"/>
    </source>
</evidence>
<keyword evidence="10" id="KW-0744">Spermatogenesis</keyword>
<dbReference type="CDD" id="cd14080">
    <property type="entry name" value="STKc_TSSK-like"/>
    <property type="match status" value="1"/>
</dbReference>
<evidence type="ECO:0000256" key="10">
    <source>
        <dbReference type="ARBA" id="ARBA00022871"/>
    </source>
</evidence>
<dbReference type="PROSITE" id="PS00108">
    <property type="entry name" value="PROTEIN_KINASE_ST"/>
    <property type="match status" value="1"/>
</dbReference>
<keyword evidence="2" id="KW-0217">Developmental protein</keyword>
<dbReference type="AlphaFoldDB" id="A0AAD8EFS5"/>
<dbReference type="Proteomes" id="UP001233999">
    <property type="component" value="Unassembled WGS sequence"/>
</dbReference>
<evidence type="ECO:0000256" key="5">
    <source>
        <dbReference type="ARBA" id="ARBA00022741"/>
    </source>
</evidence>
<evidence type="ECO:0000256" key="9">
    <source>
        <dbReference type="ARBA" id="ARBA00022843"/>
    </source>
</evidence>
<keyword evidence="6" id="KW-0221">Differentiation</keyword>
<keyword evidence="13" id="KW-1185">Reference proteome</keyword>
<dbReference type="InterPro" id="IPR011009">
    <property type="entry name" value="Kinase-like_dom_sf"/>
</dbReference>
<gene>
    <name evidence="12" type="ORF">L9F63_018388</name>
</gene>
<evidence type="ECO:0000256" key="2">
    <source>
        <dbReference type="ARBA" id="ARBA00022473"/>
    </source>
</evidence>
<dbReference type="SMART" id="SM00220">
    <property type="entry name" value="S_TKc"/>
    <property type="match status" value="1"/>
</dbReference>
<evidence type="ECO:0000256" key="3">
    <source>
        <dbReference type="ARBA" id="ARBA00022553"/>
    </source>
</evidence>
<evidence type="ECO:0000256" key="7">
    <source>
        <dbReference type="ARBA" id="ARBA00022840"/>
    </source>
</evidence>
<keyword evidence="3" id="KW-0597">Phosphoprotein</keyword>
<keyword evidence="9" id="KW-0832">Ubl conjugation</keyword>
<keyword evidence="5" id="KW-0547">Nucleotide-binding</keyword>
<comment type="caution">
    <text evidence="12">The sequence shown here is derived from an EMBL/GenBank/DDBJ whole genome shotgun (WGS) entry which is preliminary data.</text>
</comment>
<evidence type="ECO:0000256" key="8">
    <source>
        <dbReference type="ARBA" id="ARBA00022842"/>
    </source>
</evidence>
<sequence length="317" mass="36168">MPFATLTSMNVVKLQGVFGDQVLNILQKRGYRLGKTIGEGSYCKVKVAYKAYENGLIRKIACKTIDRKQASKDFVTKFLPREISILKSIRHPHIVTILDILDIDEQVYIFMDICEKGDLLDYIRNKGPLPEFKAKHLFKDIDNLVSATDYLHSLDISHRDLKCENILLASKDCVKIADFGFARWCRDENGRRILSETFCGSAAYAAPEILQGVPYNPKMYDAWSLGCVLFIMLTATMPFDDTNIKQMLKVQTSKKLSFPCRYESSISNSAKKLVMHLLEPDITKRATISQVTRNSWLRDIEYTNALLKNPRPNSSKH</sequence>
<comment type="cofactor">
    <cofactor evidence="1">
        <name>Mg(2+)</name>
        <dbReference type="ChEBI" id="CHEBI:18420"/>
    </cofactor>
</comment>
<feature type="domain" description="Protein kinase" evidence="11">
    <location>
        <begin position="31"/>
        <end position="297"/>
    </location>
</feature>
<evidence type="ECO:0000259" key="11">
    <source>
        <dbReference type="PROSITE" id="PS50011"/>
    </source>
</evidence>
<dbReference type="GO" id="GO:0000287">
    <property type="term" value="F:magnesium ion binding"/>
    <property type="evidence" value="ECO:0007669"/>
    <property type="project" value="UniProtKB-ARBA"/>
</dbReference>
<evidence type="ECO:0000313" key="12">
    <source>
        <dbReference type="EMBL" id="KAJ9588224.1"/>
    </source>
</evidence>
<accession>A0AAD8EFS5</accession>
<dbReference type="InterPro" id="IPR000719">
    <property type="entry name" value="Prot_kinase_dom"/>
</dbReference>
<dbReference type="GO" id="GO:0005524">
    <property type="term" value="F:ATP binding"/>
    <property type="evidence" value="ECO:0007669"/>
    <property type="project" value="UniProtKB-KW"/>
</dbReference>
<dbReference type="SUPFAM" id="SSF56112">
    <property type="entry name" value="Protein kinase-like (PK-like)"/>
    <property type="match status" value="1"/>
</dbReference>
<protein>
    <recommendedName>
        <fullName evidence="11">Protein kinase domain-containing protein</fullName>
    </recommendedName>
</protein>
<dbReference type="PROSITE" id="PS50011">
    <property type="entry name" value="PROTEIN_KINASE_DOM"/>
    <property type="match status" value="1"/>
</dbReference>
<evidence type="ECO:0000256" key="6">
    <source>
        <dbReference type="ARBA" id="ARBA00022782"/>
    </source>
</evidence>
<keyword evidence="7" id="KW-0067">ATP-binding</keyword>
<dbReference type="GO" id="GO:0030154">
    <property type="term" value="P:cell differentiation"/>
    <property type="evidence" value="ECO:0007669"/>
    <property type="project" value="UniProtKB-KW"/>
</dbReference>
<name>A0AAD8EFS5_DIPPU</name>
<dbReference type="GO" id="GO:0007283">
    <property type="term" value="P:spermatogenesis"/>
    <property type="evidence" value="ECO:0007669"/>
    <property type="project" value="UniProtKB-KW"/>
</dbReference>
<dbReference type="GO" id="GO:0005737">
    <property type="term" value="C:cytoplasm"/>
    <property type="evidence" value="ECO:0007669"/>
    <property type="project" value="TreeGrafter"/>
</dbReference>
<dbReference type="GO" id="GO:0035556">
    <property type="term" value="P:intracellular signal transduction"/>
    <property type="evidence" value="ECO:0007669"/>
    <property type="project" value="TreeGrafter"/>
</dbReference>
<reference evidence="12" key="1">
    <citation type="journal article" date="2023" name="IScience">
        <title>Live-bearing cockroach genome reveals convergent evolutionary mechanisms linked to viviparity in insects and beyond.</title>
        <authorList>
            <person name="Fouks B."/>
            <person name="Harrison M.C."/>
            <person name="Mikhailova A.A."/>
            <person name="Marchal E."/>
            <person name="English S."/>
            <person name="Carruthers M."/>
            <person name="Jennings E.C."/>
            <person name="Chiamaka E.L."/>
            <person name="Frigard R.A."/>
            <person name="Pippel M."/>
            <person name="Attardo G.M."/>
            <person name="Benoit J.B."/>
            <person name="Bornberg-Bauer E."/>
            <person name="Tobe S.S."/>
        </authorList>
    </citation>
    <scope>NUCLEOTIDE SEQUENCE</scope>
    <source>
        <strain evidence="12">Stay&amp;Tobe</strain>
    </source>
</reference>